<keyword evidence="1" id="KW-0175">Coiled coil</keyword>
<keyword evidence="8" id="KW-1185">Reference proteome</keyword>
<sequence length="4011" mass="464148">MSSRPASDLSNSQQTLIPKNRANTRVNVRKDPTMFDLDSMNQRTEDFSANKPGEGETNASLSFSSPGLLAIKNHANKINLTRPKFVHEKQQDVLTTVPTWISNKVQLPNLAPDNELKSELDDEKQKELATLNFGDDPIAYFFKHKDGSGHLFIYLNYAKPRSDLNFNPYDLVKITHDEITEDYFTMSSNGVTHLFSDGSSETIPLEIWIKETSIFNMIRKLAFFEKIRYWKSFRLWKRFIQNQRFSRFREKVLSHVLFHDHKFYSYLLNIMETSCDQILNQYLLCMISQKKYVLQDYLNDCKRNSEILFQQYSDYIKNVTDKLLQLDADIKDPQRVTVSSTEFQKNKNIIPTLGQLMVINEKVQAEQARRVAIVNRELYQFGNFIRLCDYIMIEALSNTCFKCWKEAESNVKQELSAVFLVSVSFDEEGKVKFTPSLQELKQAISDTLHNTFKLIETLPRIIKEQSLREHLRKTNGNLGYLYDNMPQFKQCTDSNPEYVKIEQRILEQIETDYEDALQQSQKFVEFYQLYKHGKIWSADNYFTARGGTSRSFDFSPFANDFDGDINKLVFDPSSELVFDFNKILEDIHHFKEEEQRINQFRACAVRGAIFIDSKDLRAELAPIPSKSIHAVQVALQNFIEQKIDKINKIFNFSNKRLKREPNSLFQYAENTEFLNLILEINPLLKQEISYIDDVYSLLDKIMTNFATSHIGEHTRNPLHSSYKVFQQVLQMGKNMIDNARHKYVDELTKRVGIQTNNINKFHQQLENIPSGLSKQDVNEGLKTIMDLKSKIDAIQPEIDILEHCQDVMKANIQDLSSYDQLRLNCDFDIQVYNITNQWTILSSEVLSQPFSDINISEFTIQLNSINNAINSLKDSNQTENKLLNLVDEKVKQLMQYIDELDMLSNSKMHFHHWTKLFEDCGQSKGYSNQIRIDELISLGILQNREKVIEITSLSLGESRLEAEFQELASKWKEIKLPLLESQIKTEDSLLLGDLKDLYLQIADSQMELHRMISVPFAQGLRAQINELANQLDNYNKILDAWSRFQSSWVVLASFFASENTSTVMPAEANRFAIVRRRWMQIIQHTNENTTLYQVCSLPSLLEILIENNNYLEEICSQVLKKIDIKRVNFPRLFFLSDFDVLMIFSTADFDQMNALLSKMFMHIVRFEHHPLDETEMNLQNNFHTQNFQRIKLYGMSGKFNNTLIFTRNIILGGSIESWGPTILEVMKQSIMTHVSDSIYKYNQGDFVGWLSSVPKFISMLTMQIMFTRDISECFDNFENNVHTFEDYSQNIENKIQKLNDLLRTNLAPDVANKVSNTIVMMSYQRDKVDLMSIRRKNFSQKDYWNTLMHMTRNQTTSQISIEYGDTSLEFGYEFWGSSKQLIQSPQSEIAMKNIISNIAMNHYPILYGESSIGKKRLISNVASLFGRFVVFGPTFTDIDSVLYTKLFTGAIGSGAWLVMNNIDCADMTNLSNITLLMQKYKNALIENSPTLEISSNTISVKDNCRLIFVGSSNYYESERIPDNLKAVLQPVAFSMPDSKKIAFVQFLASGYLNAQSLSSQTVDFLQLLFSLFGYIFHGPIGTIIAEILKKSTKILSLLMSDLLKNKGSDDLTNEEIFNAETLSIITILKTKYFPQLQHHHENFFIDIMHSHFRIYKNAYEMTSKIDEMEEHSVDEFINDVLEVIESDNKDNYQVIYLDPIKEFLESLKKNLCVIIVGGPQTGKTTIQDLIEKAISKMCSTPKYKEKYPDLLPFQFFDIFFRSETNTNFYGVSVMSDKGPVTKYGLLHSYFNYIQSLNNCEKFIRFNGPLNKSAVRFIREMLSSGDSSRLIINTMNIYDERSHMHFILETEDISLLDPSVIGISSVIHTHSVHLNEPLSQYKGCSSFNGDIIFNRAVDKTETNLSLAVLRQIKAQFNEICPIIIKYLLNVPNTIYSYQSQVFNSKAQSLICNLLPFNGLIHALLLNEDTNDTTNAHTKFVLIYCLFHAFIPILDSAAILSFDTWAVNSFLIKIPADWVGFEVPQHFWDIFPRPSLISTRFDGTTLKPLDFAVLNEPCIKEKPMTEQPFELIDDISICTAQFLPIINIANELLKMKCNFIITGQQNSGKTNCLKYIFKDKNDMIPIFIPVCASSNATTLAKFIINHTPVASKPGSKPLGNLHYVLIFKNVSHKYIHAIEFIRSIITKKSITLHSDIDPNYMEMIPLKNFIVVVTTNNFEHFEPRFSSMFYIMKLLPQTHHSMQYIYYKVAQKLSINKLLYEPGFKIAETLSQKPLYGFNWLHTLDIFTILSYRSAPTRNDFLECVKAFLFELKTLYTHKLLTQDEIFNFSVLVLNVFTDADIRMVYDPVVVGPNLYYPEIDVDEETKKLVALFSFRQVHLVREELTFLLQQFSSKVSFTTKIYFFKPLIEQWVYLQRMLTYPGRNILIVDPSGNGKFVLTYFTATTKGFEFVHIPPRSPSDEKYPERRRNYLVSMMNDALMKVLTKNKKVCVFLRANSENDFDFKFLSSLIYEYDYLPFINEDFRKDYYLKISAKHPQLIDQPYMIYNLIRNDLRMKLKFVIQANSSWMTNYKNFESLYLTIESMEAIEICARDALDNPTFVKQAKQLPPKTSQAIASIFINISSMCPAIQIPHFFSFINTFMGYFSKELSNIEERKDNISAAIDFFTITNKMEMEVKAKLKTLTNLVKDPDEDDEEVMKSFVAKRDTIRVRLAKINEIEKEQKEKLQNLTNELNKLKQQLNNMNLKVDLDRGRVNSISPQNLNEIRLIDGTKNKALGYLMSAILSFSGQNTAFEPHGRRMINDPKFLTNVLARIKGTMFKPKTLEDTQPYIDKLDTMEKELSNAHPALPILFNWIKDVYDAAILDQKLHDKENEIDIQQATLNKTLTDNEIEKESITAIAEQIDKDMESHEKSRKEREENSELYNEVKTKCEILEQINTQSSKLIDRWLNYNEEFQEKIQQNVSNSLLYSTMIEYWGILSVEQQKQCLNEILEIFDTNEISYNKEITIENLFTLLRLEDRYDKLNFDQLTPIETELGWRRMQMIQNPPLILDSDGFMYDFLVEHTKPKRLVTASLMSSNIDNIIVECLENGKKLLLYDVNFMGPSLFTLLQLPARRTDQQTTPFTYAGKIVNVHQKFKLYMTSSIESLNNVPSDLAARVTIINMNIVYGKSLNRIVAAHFVKRFFPEKLPRMINIERLRMQRGVEKIMFEDDVVDSIMDLVRMMKGGSNEDIFEDEEAIESLIRNKECFLSSLETKTDFESIEKEIAELMTLIGKGVKLCTSMWVSISRFSSRANKNHGFNIRKYFQMLDTALKTCKLNANSDEIFTHILHQLISYVTPQMSLEDAYVSLFIAAVMSTHTEEQFSGFEEILMHIRSELDNVCDMRQSEVSLGDPMEKLRFANITLVFPIIRQYLIRIFGKDFENYITNPELKFFANNDPKVPTIIRSSVNNYASNIVEMLLQQEQKSFLEIPTSMSSSYLNLALDAAKQAIETGKVLILHYSASPLSISIIQSVIELLKEPHKDFRLIILATTFDEMTNSLLVGSNVVFAHEFPSLRHIVYNIYNTHWDLISGSGTPQLMKRISFPIAINFALERARNFAVPLGVTSMLPITPFMMTQIFQKTSKFVDSALYRDFPMENLRSVYHTDLSCSISLYKIDQMKHDANEEGIFHSRWLEQEFAFRGKKFVIDAEWDKQQFLDFVSQLDIFCDPTFLGFDPLSSQPLFNWRMSVWISKVLSAMAKPVNTLPSDVRTYLESISTMVPPQITITQNFEPHSPLQMFLDYEIHEFNNATQIISRDITDAIHKRNMEVFNAFMLQQVPAKWKKIVGFNGTSSISKFFLMLFDKSKYLTIWMNGSTIPQEIDARYIRNMKEFALAFVAEIAIQRGVLRENLKSTFVFEKPHESSIGIRGIAIMAGNWDASNSCLAKSNNKTPSFMKIPIIYLTYTSSEKTEEKEGFVKVPLLMCIPMQGFAVMEKYENNYVTDIEVKSQIKQTDILLSGTSFICHAHDTFC</sequence>
<evidence type="ECO:0000256" key="2">
    <source>
        <dbReference type="SAM" id="MobiDB-lite"/>
    </source>
</evidence>
<dbReference type="OrthoDB" id="5593012at2759"/>
<feature type="domain" description="Dynein heavy chain C-terminal" evidence="5">
    <location>
        <begin position="3749"/>
        <end position="4004"/>
    </location>
</feature>
<dbReference type="InterPro" id="IPR013602">
    <property type="entry name" value="Dynein_heavy_linker"/>
</dbReference>
<accession>A2EI76</accession>
<dbReference type="Proteomes" id="UP000001542">
    <property type="component" value="Unassembled WGS sequence"/>
</dbReference>
<dbReference type="GO" id="GO:0060294">
    <property type="term" value="P:cilium movement involved in cell motility"/>
    <property type="evidence" value="ECO:0000318"/>
    <property type="project" value="GO_Central"/>
</dbReference>
<feature type="domain" description="Dynein heavy chain linker" evidence="3">
    <location>
        <begin position="830"/>
        <end position="1236"/>
    </location>
</feature>
<feature type="compositionally biased region" description="Polar residues" evidence="2">
    <location>
        <begin position="1"/>
        <end position="26"/>
    </location>
</feature>
<evidence type="ECO:0000259" key="5">
    <source>
        <dbReference type="Pfam" id="PF18199"/>
    </source>
</evidence>
<dbReference type="InterPro" id="IPR041228">
    <property type="entry name" value="Dynein_C"/>
</dbReference>
<feature type="coiled-coil region" evidence="1">
    <location>
        <begin position="2711"/>
        <end position="2745"/>
    </location>
</feature>
<name>A2EI76_TRIV3</name>
<reference evidence="7" key="1">
    <citation type="submission" date="2006-10" db="EMBL/GenBank/DDBJ databases">
        <authorList>
            <person name="Amadeo P."/>
            <person name="Zhao Q."/>
            <person name="Wortman J."/>
            <person name="Fraser-Liggett C."/>
            <person name="Carlton J."/>
        </authorList>
    </citation>
    <scope>NUCLEOTIDE SEQUENCE</scope>
    <source>
        <strain evidence="7">G3</strain>
    </source>
</reference>
<dbReference type="FunFam" id="3.40.50.300:FF:002448">
    <property type="entry name" value="Dynein heavy chain family protein"/>
    <property type="match status" value="1"/>
</dbReference>
<dbReference type="InterPro" id="IPR056759">
    <property type="entry name" value="DYH2-5-8_CC"/>
</dbReference>
<dbReference type="InterPro" id="IPR042222">
    <property type="entry name" value="Dynein_2_N"/>
</dbReference>
<feature type="domain" description="Dynein heavy chain hydrolytic ATP-binding dynein motor region" evidence="4">
    <location>
        <begin position="1370"/>
        <end position="1724"/>
    </location>
</feature>
<dbReference type="FunFam" id="3.40.50.300:FF:002338">
    <property type="entry name" value="Dynein heavy chain family protein"/>
    <property type="match status" value="1"/>
</dbReference>
<dbReference type="STRING" id="5722.A2EI76"/>
<dbReference type="GO" id="GO:0051959">
    <property type="term" value="F:dynein light intermediate chain binding"/>
    <property type="evidence" value="ECO:0000318"/>
    <property type="project" value="GO_Central"/>
</dbReference>
<dbReference type="GO" id="GO:0097729">
    <property type="term" value="C:9+2 motile cilium"/>
    <property type="evidence" value="ECO:0000318"/>
    <property type="project" value="GO_Central"/>
</dbReference>
<evidence type="ECO:0000256" key="1">
    <source>
        <dbReference type="SAM" id="Coils"/>
    </source>
</evidence>
<feature type="domain" description="Dynein axonemal heavy chain 2/5/8 coiled-coil" evidence="6">
    <location>
        <begin position="635"/>
        <end position="745"/>
    </location>
</feature>
<dbReference type="FunFam" id="1.20.140.100:FF:000008">
    <property type="entry name" value="Dynein heavy chain domain 1"/>
    <property type="match status" value="1"/>
</dbReference>
<dbReference type="GO" id="GO:0030286">
    <property type="term" value="C:dynein complex"/>
    <property type="evidence" value="ECO:0000318"/>
    <property type="project" value="GO_Central"/>
</dbReference>
<feature type="region of interest" description="Disordered" evidence="2">
    <location>
        <begin position="1"/>
        <end position="58"/>
    </location>
</feature>
<reference evidence="7" key="2">
    <citation type="journal article" date="2007" name="Science">
        <title>Draft genome sequence of the sexually transmitted pathogen Trichomonas vaginalis.</title>
        <authorList>
            <person name="Carlton J.M."/>
            <person name="Hirt R.P."/>
            <person name="Silva J.C."/>
            <person name="Delcher A.L."/>
            <person name="Schatz M."/>
            <person name="Zhao Q."/>
            <person name="Wortman J.R."/>
            <person name="Bidwell S.L."/>
            <person name="Alsmark U.C.M."/>
            <person name="Besteiro S."/>
            <person name="Sicheritz-Ponten T."/>
            <person name="Noel C.J."/>
            <person name="Dacks J.B."/>
            <person name="Foster P.G."/>
            <person name="Simillion C."/>
            <person name="Van de Peer Y."/>
            <person name="Miranda-Saavedra D."/>
            <person name="Barton G.J."/>
            <person name="Westrop G.D."/>
            <person name="Mueller S."/>
            <person name="Dessi D."/>
            <person name="Fiori P.L."/>
            <person name="Ren Q."/>
            <person name="Paulsen I."/>
            <person name="Zhang H."/>
            <person name="Bastida-Corcuera F.D."/>
            <person name="Simoes-Barbosa A."/>
            <person name="Brown M.T."/>
            <person name="Hayes R.D."/>
            <person name="Mukherjee M."/>
            <person name="Okumura C.Y."/>
            <person name="Schneider R."/>
            <person name="Smith A.J."/>
            <person name="Vanacova S."/>
            <person name="Villalvazo M."/>
            <person name="Haas B.J."/>
            <person name="Pertea M."/>
            <person name="Feldblyum T.V."/>
            <person name="Utterback T.R."/>
            <person name="Shu C.L."/>
            <person name="Osoegawa K."/>
            <person name="de Jong P.J."/>
            <person name="Hrdy I."/>
            <person name="Horvathova L."/>
            <person name="Zubacova Z."/>
            <person name="Dolezal P."/>
            <person name="Malik S.B."/>
            <person name="Logsdon J.M. Jr."/>
            <person name="Henze K."/>
            <person name="Gupta A."/>
            <person name="Wang C.C."/>
            <person name="Dunne R.L."/>
            <person name="Upcroft J.A."/>
            <person name="Upcroft P."/>
            <person name="White O."/>
            <person name="Salzberg S.L."/>
            <person name="Tang P."/>
            <person name="Chiu C.-H."/>
            <person name="Lee Y.-S."/>
            <person name="Embley T.M."/>
            <person name="Coombs G.H."/>
            <person name="Mottram J.C."/>
            <person name="Tachezy J."/>
            <person name="Fraser-Liggett C.M."/>
            <person name="Johnson P.J."/>
        </authorList>
    </citation>
    <scope>NUCLEOTIDE SEQUENCE [LARGE SCALE GENOMIC DNA]</scope>
    <source>
        <strain evidence="7">G3</strain>
    </source>
</reference>
<dbReference type="Pfam" id="PF12774">
    <property type="entry name" value="AAA_6"/>
    <property type="match status" value="1"/>
</dbReference>
<dbReference type="KEGG" id="tva:4765529"/>
<proteinExistence type="predicted"/>
<dbReference type="Gene3D" id="3.20.180.20">
    <property type="entry name" value="Dynein heavy chain, N-terminal domain 2"/>
    <property type="match status" value="1"/>
</dbReference>
<protein>
    <submittedName>
        <fullName evidence="7">Dynein heavy chain family protein</fullName>
    </submittedName>
</protein>
<dbReference type="FunFam" id="1.20.58.1120:FF:000021">
    <property type="entry name" value="Dynein heavy chain family protein"/>
    <property type="match status" value="1"/>
</dbReference>
<dbReference type="InterPro" id="IPR035699">
    <property type="entry name" value="AAA_6"/>
</dbReference>
<dbReference type="SMR" id="A2EI76"/>
<dbReference type="InterPro" id="IPR026983">
    <property type="entry name" value="DHC"/>
</dbReference>
<gene>
    <name evidence="7" type="ORF">TVAG_430000</name>
</gene>
<dbReference type="Pfam" id="PF25007">
    <property type="entry name" value="DYH2-5-8_CC"/>
    <property type="match status" value="1"/>
</dbReference>
<organism evidence="7 8">
    <name type="scientific">Trichomonas vaginalis (strain ATCC PRA-98 / G3)</name>
    <dbReference type="NCBI Taxonomy" id="412133"/>
    <lineage>
        <taxon>Eukaryota</taxon>
        <taxon>Metamonada</taxon>
        <taxon>Parabasalia</taxon>
        <taxon>Trichomonadida</taxon>
        <taxon>Trichomonadidae</taxon>
        <taxon>Trichomonas</taxon>
    </lineage>
</organism>
<evidence type="ECO:0000259" key="3">
    <source>
        <dbReference type="Pfam" id="PF08393"/>
    </source>
</evidence>
<dbReference type="Gene3D" id="1.20.920.20">
    <property type="match status" value="1"/>
</dbReference>
<evidence type="ECO:0000259" key="4">
    <source>
        <dbReference type="Pfam" id="PF12774"/>
    </source>
</evidence>
<dbReference type="FunFam" id="3.20.180.20:FF:000006">
    <property type="entry name" value="Dynein heavy chain family protein"/>
    <property type="match status" value="1"/>
</dbReference>
<dbReference type="eggNOG" id="KOG3595">
    <property type="taxonomic scope" value="Eukaryota"/>
</dbReference>
<evidence type="ECO:0000259" key="6">
    <source>
        <dbReference type="Pfam" id="PF25007"/>
    </source>
</evidence>
<dbReference type="VEuPathDB" id="TrichDB:TVAG_430000"/>
<dbReference type="InterPro" id="IPR027417">
    <property type="entry name" value="P-loop_NTPase"/>
</dbReference>
<dbReference type="PANTHER" id="PTHR10676">
    <property type="entry name" value="DYNEIN HEAVY CHAIN FAMILY PROTEIN"/>
    <property type="match status" value="1"/>
</dbReference>
<dbReference type="Pfam" id="PF18199">
    <property type="entry name" value="Dynein_C"/>
    <property type="match status" value="1"/>
</dbReference>
<dbReference type="RefSeq" id="XP_001319859.1">
    <property type="nucleotide sequence ID" value="XM_001319824.1"/>
</dbReference>
<dbReference type="InterPro" id="IPR042228">
    <property type="entry name" value="Dynein_linker_3"/>
</dbReference>
<dbReference type="GO" id="GO:0045505">
    <property type="term" value="F:dynein intermediate chain binding"/>
    <property type="evidence" value="ECO:0000318"/>
    <property type="project" value="GO_Central"/>
</dbReference>
<dbReference type="Gene3D" id="1.20.140.100">
    <property type="entry name" value="Dynein heavy chain, N-terminal domain 2"/>
    <property type="match status" value="1"/>
</dbReference>
<evidence type="ECO:0000313" key="8">
    <source>
        <dbReference type="Proteomes" id="UP000001542"/>
    </source>
</evidence>
<dbReference type="InParanoid" id="A2EI76"/>
<dbReference type="Gene3D" id="3.40.50.300">
    <property type="entry name" value="P-loop containing nucleotide triphosphate hydrolases"/>
    <property type="match status" value="5"/>
</dbReference>
<dbReference type="VEuPathDB" id="TrichDB:TVAGG3_0858760"/>
<evidence type="ECO:0000313" key="7">
    <source>
        <dbReference type="EMBL" id="EAY07636.1"/>
    </source>
</evidence>
<dbReference type="Pfam" id="PF08393">
    <property type="entry name" value="DHC_N2"/>
    <property type="match status" value="1"/>
</dbReference>
<dbReference type="Gene3D" id="1.20.58.1120">
    <property type="match status" value="1"/>
</dbReference>
<dbReference type="PANTHER" id="PTHR10676:SF396">
    <property type="entry name" value="DYNEIN AXONEMAL HEAVY CHAIN 1"/>
    <property type="match status" value="1"/>
</dbReference>
<dbReference type="EMBL" id="DS113395">
    <property type="protein sequence ID" value="EAY07636.1"/>
    <property type="molecule type" value="Genomic_DNA"/>
</dbReference>
<dbReference type="GO" id="GO:0008569">
    <property type="term" value="F:minus-end-directed microtubule motor activity"/>
    <property type="evidence" value="ECO:0000318"/>
    <property type="project" value="GO_Central"/>
</dbReference>
<dbReference type="GO" id="GO:0005524">
    <property type="term" value="F:ATP binding"/>
    <property type="evidence" value="ECO:0007669"/>
    <property type="project" value="InterPro"/>
</dbReference>